<organism evidence="2 3">
    <name type="scientific">Lineolata rhizophorae</name>
    <dbReference type="NCBI Taxonomy" id="578093"/>
    <lineage>
        <taxon>Eukaryota</taxon>
        <taxon>Fungi</taxon>
        <taxon>Dikarya</taxon>
        <taxon>Ascomycota</taxon>
        <taxon>Pezizomycotina</taxon>
        <taxon>Dothideomycetes</taxon>
        <taxon>Dothideomycetes incertae sedis</taxon>
        <taxon>Lineolatales</taxon>
        <taxon>Lineolataceae</taxon>
        <taxon>Lineolata</taxon>
    </lineage>
</organism>
<dbReference type="Proteomes" id="UP000799766">
    <property type="component" value="Unassembled WGS sequence"/>
</dbReference>
<name>A0A6A6NP82_9PEZI</name>
<feature type="region of interest" description="Disordered" evidence="1">
    <location>
        <begin position="1"/>
        <end position="193"/>
    </location>
</feature>
<feature type="compositionally biased region" description="Basic residues" evidence="1">
    <location>
        <begin position="94"/>
        <end position="112"/>
    </location>
</feature>
<feature type="compositionally biased region" description="Pro residues" evidence="1">
    <location>
        <begin position="1"/>
        <end position="15"/>
    </location>
</feature>
<feature type="compositionally biased region" description="Pro residues" evidence="1">
    <location>
        <begin position="124"/>
        <end position="144"/>
    </location>
</feature>
<dbReference type="AlphaFoldDB" id="A0A6A6NP82"/>
<evidence type="ECO:0000256" key="1">
    <source>
        <dbReference type="SAM" id="MobiDB-lite"/>
    </source>
</evidence>
<evidence type="ECO:0000313" key="2">
    <source>
        <dbReference type="EMBL" id="KAF2453224.1"/>
    </source>
</evidence>
<feature type="compositionally biased region" description="Basic and acidic residues" evidence="1">
    <location>
        <begin position="73"/>
        <end position="83"/>
    </location>
</feature>
<keyword evidence="3" id="KW-1185">Reference proteome</keyword>
<feature type="compositionally biased region" description="Basic residues" evidence="1">
    <location>
        <begin position="29"/>
        <end position="48"/>
    </location>
</feature>
<proteinExistence type="predicted"/>
<accession>A0A6A6NP82</accession>
<evidence type="ECO:0000313" key="3">
    <source>
        <dbReference type="Proteomes" id="UP000799766"/>
    </source>
</evidence>
<sequence>MPALPPHAPRTPPRQPRSNTPRLLAPRQYRPRVRRRSSTRSPRKRARARNTMVPRVELRRPQRQRNARAQARPLRERLRRGDIDPSPNCPPRQPRGRRGAAARPPRRVHRPPARNTRSCRANLPPLPDPALRPATPPITRPSPTPTMRHLLTSAITPPSRSTRTGACRRRRRGPHPLISTPTASPGRPRLAATAPMTCWPGRVRHP</sequence>
<gene>
    <name evidence="2" type="ORF">BDY21DRAFT_356875</name>
</gene>
<reference evidence="2" key="1">
    <citation type="journal article" date="2020" name="Stud. Mycol.">
        <title>101 Dothideomycetes genomes: a test case for predicting lifestyles and emergence of pathogens.</title>
        <authorList>
            <person name="Haridas S."/>
            <person name="Albert R."/>
            <person name="Binder M."/>
            <person name="Bloem J."/>
            <person name="Labutti K."/>
            <person name="Salamov A."/>
            <person name="Andreopoulos B."/>
            <person name="Baker S."/>
            <person name="Barry K."/>
            <person name="Bills G."/>
            <person name="Bluhm B."/>
            <person name="Cannon C."/>
            <person name="Castanera R."/>
            <person name="Culley D."/>
            <person name="Daum C."/>
            <person name="Ezra D."/>
            <person name="Gonzalez J."/>
            <person name="Henrissat B."/>
            <person name="Kuo A."/>
            <person name="Liang C."/>
            <person name="Lipzen A."/>
            <person name="Lutzoni F."/>
            <person name="Magnuson J."/>
            <person name="Mondo S."/>
            <person name="Nolan M."/>
            <person name="Ohm R."/>
            <person name="Pangilinan J."/>
            <person name="Park H.-J."/>
            <person name="Ramirez L."/>
            <person name="Alfaro M."/>
            <person name="Sun H."/>
            <person name="Tritt A."/>
            <person name="Yoshinaga Y."/>
            <person name="Zwiers L.-H."/>
            <person name="Turgeon B."/>
            <person name="Goodwin S."/>
            <person name="Spatafora J."/>
            <person name="Crous P."/>
            <person name="Grigoriev I."/>
        </authorList>
    </citation>
    <scope>NUCLEOTIDE SEQUENCE</scope>
    <source>
        <strain evidence="2">ATCC 16933</strain>
    </source>
</reference>
<dbReference type="EMBL" id="MU001699">
    <property type="protein sequence ID" value="KAF2453224.1"/>
    <property type="molecule type" value="Genomic_DNA"/>
</dbReference>
<protein>
    <submittedName>
        <fullName evidence="2">Uncharacterized protein</fullName>
    </submittedName>
</protein>